<proteinExistence type="predicted"/>
<dbReference type="InterPro" id="IPR051450">
    <property type="entry name" value="Gfo/Idh/MocA_Oxidoreductases"/>
</dbReference>
<dbReference type="Pfam" id="PF01408">
    <property type="entry name" value="GFO_IDH_MocA"/>
    <property type="match status" value="1"/>
</dbReference>
<dbReference type="SUPFAM" id="SSF51735">
    <property type="entry name" value="NAD(P)-binding Rossmann-fold domains"/>
    <property type="match status" value="1"/>
</dbReference>
<evidence type="ECO:0008006" key="5">
    <source>
        <dbReference type="Google" id="ProtNLM"/>
    </source>
</evidence>
<dbReference type="Proteomes" id="UP000250369">
    <property type="component" value="Unassembled WGS sequence"/>
</dbReference>
<comment type="caution">
    <text evidence="3">The sequence shown here is derived from an EMBL/GenBank/DDBJ whole genome shotgun (WGS) entry which is preliminary data.</text>
</comment>
<dbReference type="InterPro" id="IPR000683">
    <property type="entry name" value="Gfo/Idh/MocA-like_OxRdtase_N"/>
</dbReference>
<sequence>MTKIRLGIIGCGGMAGSHFSGYEELKDQMQVTAVCDIIPERAERAAKLLGCDLVVTDYRDLLDVVDAVLVVLPHDLHYEVGMTCLKAGKHVLMEKPMANSEKEVIDLIETSEREGKVLMTAYPVRFWPLVVKLKELLDAKTYGDVFQMSIWTEQFTKYEDGHWAHSAARLGGGQFFSHGCHYVDLMLWMLGKPVRGTHIGTRNGTPWLEKEGTSNVTIEFENGVLGYHFGTWGARGSRLRYSIHVHCTEGMLELDISDWKLYAHTGMNPEKANLDTGSNNNVIFEAPQNGKNTQYEIAHFLDCIRTGATPMTDGPSSLQGLRVIWRLYEAELNGTIADLSGLGLEDDWKSVPAGTVG</sequence>
<dbReference type="AlphaFoldDB" id="A0A329MGG9"/>
<keyword evidence="4" id="KW-1185">Reference proteome</keyword>
<name>A0A329MGG9_9BACL</name>
<evidence type="ECO:0000259" key="2">
    <source>
        <dbReference type="Pfam" id="PF22725"/>
    </source>
</evidence>
<dbReference type="Gene3D" id="3.30.360.10">
    <property type="entry name" value="Dihydrodipicolinate Reductase, domain 2"/>
    <property type="match status" value="1"/>
</dbReference>
<accession>A0A329MGG9</accession>
<dbReference type="PANTHER" id="PTHR43377">
    <property type="entry name" value="BILIVERDIN REDUCTASE A"/>
    <property type="match status" value="1"/>
</dbReference>
<feature type="domain" description="GFO/IDH/MocA-like oxidoreductase" evidence="2">
    <location>
        <begin position="131"/>
        <end position="253"/>
    </location>
</feature>
<dbReference type="InterPro" id="IPR055170">
    <property type="entry name" value="GFO_IDH_MocA-like_dom"/>
</dbReference>
<dbReference type="PANTHER" id="PTHR43377:SF2">
    <property type="entry name" value="BINDING ROSSMANN FOLD OXIDOREDUCTASE, PUTATIVE (AFU_ORTHOLOGUE AFUA_4G00560)-RELATED"/>
    <property type="match status" value="1"/>
</dbReference>
<protein>
    <recommendedName>
        <fullName evidence="5">Gfo/Idh/MocA family oxidoreductase</fullName>
    </recommendedName>
</protein>
<dbReference type="OrthoDB" id="9815825at2"/>
<dbReference type="InterPro" id="IPR036291">
    <property type="entry name" value="NAD(P)-bd_dom_sf"/>
</dbReference>
<evidence type="ECO:0000259" key="1">
    <source>
        <dbReference type="Pfam" id="PF01408"/>
    </source>
</evidence>
<reference evidence="3 4" key="1">
    <citation type="journal article" date="2009" name="Int. J. Syst. Evol. Microbiol.">
        <title>Paenibacillus contaminans sp. nov., isolated from a contaminated laboratory plate.</title>
        <authorList>
            <person name="Chou J.H."/>
            <person name="Lee J.H."/>
            <person name="Lin M.C."/>
            <person name="Chang P.S."/>
            <person name="Arun A.B."/>
            <person name="Young C.C."/>
            <person name="Chen W.M."/>
        </authorList>
    </citation>
    <scope>NUCLEOTIDE SEQUENCE [LARGE SCALE GENOMIC DNA]</scope>
    <source>
        <strain evidence="3 4">CKOBP-6</strain>
    </source>
</reference>
<dbReference type="GO" id="GO:0000166">
    <property type="term" value="F:nucleotide binding"/>
    <property type="evidence" value="ECO:0007669"/>
    <property type="project" value="InterPro"/>
</dbReference>
<dbReference type="EMBL" id="QMFB01000014">
    <property type="protein sequence ID" value="RAV18999.1"/>
    <property type="molecule type" value="Genomic_DNA"/>
</dbReference>
<dbReference type="SUPFAM" id="SSF55347">
    <property type="entry name" value="Glyceraldehyde-3-phosphate dehydrogenase-like, C-terminal domain"/>
    <property type="match status" value="1"/>
</dbReference>
<feature type="domain" description="Gfo/Idh/MocA-like oxidoreductase N-terminal" evidence="1">
    <location>
        <begin position="4"/>
        <end position="121"/>
    </location>
</feature>
<dbReference type="RefSeq" id="WP_113033206.1">
    <property type="nucleotide sequence ID" value="NZ_QMFB01000014.1"/>
</dbReference>
<organism evidence="3 4">
    <name type="scientific">Paenibacillus contaminans</name>
    <dbReference type="NCBI Taxonomy" id="450362"/>
    <lineage>
        <taxon>Bacteria</taxon>
        <taxon>Bacillati</taxon>
        <taxon>Bacillota</taxon>
        <taxon>Bacilli</taxon>
        <taxon>Bacillales</taxon>
        <taxon>Paenibacillaceae</taxon>
        <taxon>Paenibacillus</taxon>
    </lineage>
</organism>
<dbReference type="Gene3D" id="3.40.50.720">
    <property type="entry name" value="NAD(P)-binding Rossmann-like Domain"/>
    <property type="match status" value="1"/>
</dbReference>
<gene>
    <name evidence="3" type="ORF">DQG23_22910</name>
</gene>
<evidence type="ECO:0000313" key="4">
    <source>
        <dbReference type="Proteomes" id="UP000250369"/>
    </source>
</evidence>
<dbReference type="Pfam" id="PF22725">
    <property type="entry name" value="GFO_IDH_MocA_C3"/>
    <property type="match status" value="1"/>
</dbReference>
<evidence type="ECO:0000313" key="3">
    <source>
        <dbReference type="EMBL" id="RAV18999.1"/>
    </source>
</evidence>